<dbReference type="AlphaFoldDB" id="A0A7K7S6A5"/>
<keyword evidence="4" id="KW-0547">Nucleotide-binding</keyword>
<sequence>GLLQAEELGLQVFHGGTALKDGRVVTSGGRVLSITAVRQDLMEALGEANRGVATIHFQGATFRRDIGHRGLRLLRQPLYVSTAQMFPPASPRCSPLPLTSGPPLLGLQKGSLQLPAPGGRSEGGFAAFFDLKASGYDDPILVSQTKGLGPKLQVAQVCKRHDTIGQDLVALCVNDLLAQGAEPLFFLSHLSCGKLDAEVMETIKEGIAEACRSAGCAFLGEEVTEVAAPCAPGLCELAGFAVGAVERGQRLPGLQRAREGDALLGLGSPGIHGRGFGVVLNRTELRLFLAGDVLLTPGKMFSPALLPLLRSGHVKGFAPTAEGLLGGISRLLPEHVSAVLDALSWKIPEIFGWLYKEGNLSAEEMAQTLPCGIGAVLVVQKELAQHVLQDIQRQQEAWLIGRVVAPCHTAGSHIEVENLTEALQLSSPQHLVDASTAEIQPQPRKRKVKVAVLVSGAGTALPALIGCAREPGSCAKLVLVISNRPGVPELRSAARAGIPTRVIDHKLYGSRSEFDSTIDRVLEEFSVELICLSGFMRVLSSPFLRKWKGKILNASPSLFPLIKDGNAQQEPLESGFKVTGCTVHFVLVTPSPVLPGPPSLCARRRSRAPAPPSAEAELRAFPLALQLVASGAAWLGAHGRTCWRR</sequence>
<dbReference type="Pfam" id="PF02769">
    <property type="entry name" value="AIRS_C"/>
    <property type="match status" value="1"/>
</dbReference>
<keyword evidence="3" id="KW-0436">Ligase</keyword>
<evidence type="ECO:0000256" key="4">
    <source>
        <dbReference type="ARBA" id="ARBA00022741"/>
    </source>
</evidence>
<dbReference type="SMART" id="SM01210">
    <property type="entry name" value="GARS_C"/>
    <property type="match status" value="1"/>
</dbReference>
<evidence type="ECO:0000256" key="6">
    <source>
        <dbReference type="ARBA" id="ARBA00023211"/>
    </source>
</evidence>
<dbReference type="GO" id="GO:0046084">
    <property type="term" value="P:adenine biosynthetic process"/>
    <property type="evidence" value="ECO:0007669"/>
    <property type="project" value="TreeGrafter"/>
</dbReference>
<dbReference type="GO" id="GO:0004637">
    <property type="term" value="F:phosphoribosylamine-glycine ligase activity"/>
    <property type="evidence" value="ECO:0007669"/>
    <property type="project" value="InterPro"/>
</dbReference>
<dbReference type="FunFam" id="3.30.1330.10:FF:000024">
    <property type="entry name" value="Trifunctional purine biosynthetic protein adenosine-3"/>
    <property type="match status" value="1"/>
</dbReference>
<dbReference type="GO" id="GO:0006189">
    <property type="term" value="P:'de novo' IMP biosynthetic process"/>
    <property type="evidence" value="ECO:0007669"/>
    <property type="project" value="UniProtKB-UniPathway"/>
</dbReference>
<protein>
    <recommendedName>
        <fullName evidence="2">phosphoribosylformylglycinamidine cyclo-ligase</fullName>
        <ecNumber evidence="2">6.3.3.1</ecNumber>
    </recommendedName>
</protein>
<dbReference type="Gene3D" id="3.90.600.10">
    <property type="entry name" value="Phosphoribosylglycinamide synthetase, C-terminal domain"/>
    <property type="match status" value="1"/>
</dbReference>
<dbReference type="Pfam" id="PF02843">
    <property type="entry name" value="GARS_C"/>
    <property type="match status" value="1"/>
</dbReference>
<evidence type="ECO:0000313" key="8">
    <source>
        <dbReference type="EMBL" id="NXA00087.1"/>
    </source>
</evidence>
<feature type="domain" description="Phosphoribosylglycinamide synthetase C-domain" evidence="7">
    <location>
        <begin position="1"/>
        <end position="71"/>
    </location>
</feature>
<evidence type="ECO:0000256" key="1">
    <source>
        <dbReference type="ARBA" id="ARBA00004686"/>
    </source>
</evidence>
<name>A0A7K7S6A5_9PASS</name>
<dbReference type="InterPro" id="IPR011054">
    <property type="entry name" value="Rudment_hybrid_motif"/>
</dbReference>
<organism evidence="8 9">
    <name type="scientific">Nesospiza acunhae</name>
    <dbReference type="NCBI Taxonomy" id="381881"/>
    <lineage>
        <taxon>Eukaryota</taxon>
        <taxon>Metazoa</taxon>
        <taxon>Chordata</taxon>
        <taxon>Craniata</taxon>
        <taxon>Vertebrata</taxon>
        <taxon>Euteleostomi</taxon>
        <taxon>Archelosauria</taxon>
        <taxon>Archosauria</taxon>
        <taxon>Dinosauria</taxon>
        <taxon>Saurischia</taxon>
        <taxon>Theropoda</taxon>
        <taxon>Coelurosauria</taxon>
        <taxon>Aves</taxon>
        <taxon>Neognathae</taxon>
        <taxon>Neoaves</taxon>
        <taxon>Telluraves</taxon>
        <taxon>Australaves</taxon>
        <taxon>Passeriformes</taxon>
        <taxon>Thraupidae</taxon>
        <taxon>Nesospiza</taxon>
    </lineage>
</organism>
<dbReference type="UniPathway" id="UPA00074">
    <property type="reaction ID" value="UER00129"/>
</dbReference>
<dbReference type="SUPFAM" id="SSF56042">
    <property type="entry name" value="PurM C-terminal domain-like"/>
    <property type="match status" value="1"/>
</dbReference>
<dbReference type="Gene3D" id="3.40.50.170">
    <property type="entry name" value="Formyl transferase, N-terminal domain"/>
    <property type="match status" value="1"/>
</dbReference>
<dbReference type="SUPFAM" id="SSF51246">
    <property type="entry name" value="Rudiment single hybrid motif"/>
    <property type="match status" value="1"/>
</dbReference>
<dbReference type="GO" id="GO:0004641">
    <property type="term" value="F:phosphoribosylformylglycinamidine cyclo-ligase activity"/>
    <property type="evidence" value="ECO:0007669"/>
    <property type="project" value="UniProtKB-EC"/>
</dbReference>
<dbReference type="InterPro" id="IPR004733">
    <property type="entry name" value="PurM_cligase"/>
</dbReference>
<dbReference type="Gene3D" id="3.30.1330.10">
    <property type="entry name" value="PurM-like, N-terminal domain"/>
    <property type="match status" value="1"/>
</dbReference>
<dbReference type="GO" id="GO:0005524">
    <property type="term" value="F:ATP binding"/>
    <property type="evidence" value="ECO:0007669"/>
    <property type="project" value="UniProtKB-KW"/>
</dbReference>
<keyword evidence="9" id="KW-1185">Reference proteome</keyword>
<dbReference type="InterPro" id="IPR036676">
    <property type="entry name" value="PurM-like_C_sf"/>
</dbReference>
<evidence type="ECO:0000313" key="9">
    <source>
        <dbReference type="Proteomes" id="UP000549091"/>
    </source>
</evidence>
<dbReference type="Pfam" id="PF00586">
    <property type="entry name" value="AIRS"/>
    <property type="match status" value="1"/>
</dbReference>
<dbReference type="InterPro" id="IPR016188">
    <property type="entry name" value="PurM-like_N"/>
</dbReference>
<dbReference type="Gene3D" id="3.90.650.10">
    <property type="entry name" value="PurM-like C-terminal domain"/>
    <property type="match status" value="1"/>
</dbReference>
<keyword evidence="5" id="KW-0067">ATP-binding</keyword>
<comment type="pathway">
    <text evidence="1">Purine metabolism; IMP biosynthesis via de novo pathway; 5-amino-1-(5-phospho-D-ribosyl)imidazole from N(2)-formyl-N(1)-(5-phospho-D-ribosyl)glycinamide: step 2/2.</text>
</comment>
<evidence type="ECO:0000259" key="7">
    <source>
        <dbReference type="SMART" id="SM01210"/>
    </source>
</evidence>
<dbReference type="InterPro" id="IPR036477">
    <property type="entry name" value="Formyl_transf_N_sf"/>
</dbReference>
<dbReference type="Pfam" id="PF00551">
    <property type="entry name" value="Formyl_trans_N"/>
    <property type="match status" value="1"/>
</dbReference>
<feature type="non-terminal residue" evidence="8">
    <location>
        <position position="645"/>
    </location>
</feature>
<keyword evidence="6" id="KW-0464">Manganese</keyword>
<dbReference type="InterPro" id="IPR002376">
    <property type="entry name" value="Formyl_transf_N"/>
</dbReference>
<dbReference type="PANTHER" id="PTHR10520:SF12">
    <property type="entry name" value="TRIFUNCTIONAL PURINE BIOSYNTHETIC PROTEIN ADENOSINE-3"/>
    <property type="match status" value="1"/>
</dbReference>
<dbReference type="InterPro" id="IPR036921">
    <property type="entry name" value="PurM-like_N_sf"/>
</dbReference>
<dbReference type="SUPFAM" id="SSF55326">
    <property type="entry name" value="PurM N-terminal domain-like"/>
    <property type="match status" value="1"/>
</dbReference>
<reference evidence="8 9" key="1">
    <citation type="submission" date="2019-09" db="EMBL/GenBank/DDBJ databases">
        <title>Bird 10,000 Genomes (B10K) Project - Family phase.</title>
        <authorList>
            <person name="Zhang G."/>
        </authorList>
    </citation>
    <scope>NUCLEOTIDE SEQUENCE [LARGE SCALE GENOMIC DNA]</scope>
    <source>
        <strain evidence="8">OUT-0053</strain>
        <tissue evidence="8">Muscle</tissue>
    </source>
</reference>
<comment type="caution">
    <text evidence="8">The sequence shown here is derived from an EMBL/GenBank/DDBJ whole genome shotgun (WGS) entry which is preliminary data.</text>
</comment>
<evidence type="ECO:0000256" key="3">
    <source>
        <dbReference type="ARBA" id="ARBA00022598"/>
    </source>
</evidence>
<dbReference type="InterPro" id="IPR010918">
    <property type="entry name" value="PurM-like_C_dom"/>
</dbReference>
<dbReference type="EC" id="6.3.3.1" evidence="2"/>
<dbReference type="SUPFAM" id="SSF53328">
    <property type="entry name" value="Formyltransferase"/>
    <property type="match status" value="1"/>
</dbReference>
<dbReference type="Proteomes" id="UP000549091">
    <property type="component" value="Unassembled WGS sequence"/>
</dbReference>
<evidence type="ECO:0000256" key="2">
    <source>
        <dbReference type="ARBA" id="ARBA00013047"/>
    </source>
</evidence>
<feature type="non-terminal residue" evidence="8">
    <location>
        <position position="1"/>
    </location>
</feature>
<gene>
    <name evidence="8" type="primary">Gart_1</name>
    <name evidence="8" type="ORF">NESACU_R12306</name>
</gene>
<dbReference type="PANTHER" id="PTHR10520">
    <property type="entry name" value="TRIFUNCTIONAL PURINE BIOSYNTHETIC PROTEIN ADENOSINE-3-RELATED"/>
    <property type="match status" value="1"/>
</dbReference>
<proteinExistence type="predicted"/>
<dbReference type="CDD" id="cd02196">
    <property type="entry name" value="PurM"/>
    <property type="match status" value="1"/>
</dbReference>
<accession>A0A7K7S6A5</accession>
<dbReference type="GO" id="GO:0005829">
    <property type="term" value="C:cytosol"/>
    <property type="evidence" value="ECO:0007669"/>
    <property type="project" value="TreeGrafter"/>
</dbReference>
<dbReference type="EMBL" id="VZSU01002398">
    <property type="protein sequence ID" value="NXA00087.1"/>
    <property type="molecule type" value="Genomic_DNA"/>
</dbReference>
<evidence type="ECO:0000256" key="5">
    <source>
        <dbReference type="ARBA" id="ARBA00022840"/>
    </source>
</evidence>
<dbReference type="InterPro" id="IPR037123">
    <property type="entry name" value="PRibGlycinamide_synth_C_sf"/>
</dbReference>
<dbReference type="InterPro" id="IPR020560">
    <property type="entry name" value="PRibGlycinamide_synth_C-dom"/>
</dbReference>